<dbReference type="EMBL" id="QGNW01000005">
    <property type="protein sequence ID" value="RVX21637.1"/>
    <property type="molecule type" value="Genomic_DNA"/>
</dbReference>
<gene>
    <name evidence="1" type="ORF">CK203_002353</name>
</gene>
<dbReference type="Proteomes" id="UP000288805">
    <property type="component" value="Unassembled WGS sequence"/>
</dbReference>
<evidence type="ECO:0000313" key="2">
    <source>
        <dbReference type="Proteomes" id="UP000288805"/>
    </source>
</evidence>
<dbReference type="AlphaFoldDB" id="A0A438KKC8"/>
<evidence type="ECO:0000313" key="1">
    <source>
        <dbReference type="EMBL" id="RVX21637.1"/>
    </source>
</evidence>
<sequence length="112" mass="12360">MVENVFFALSELNGNKALGSNGFSLAFWQFCWDFVKDEVIVALRRVSSTTQGDCIKEIPFALLICDRDGDLREVKNLEALALEFGCKVRMLQSAYLGLPLGAQHKSVAVCDG</sequence>
<protein>
    <submittedName>
        <fullName evidence="1">Uncharacterized protein</fullName>
    </submittedName>
</protein>
<accession>A0A438KKC8</accession>
<reference evidence="1 2" key="1">
    <citation type="journal article" date="2018" name="PLoS Genet.">
        <title>Population sequencing reveals clonal diversity and ancestral inbreeding in the grapevine cultivar Chardonnay.</title>
        <authorList>
            <person name="Roach M.J."/>
            <person name="Johnson D.L."/>
            <person name="Bohlmann J."/>
            <person name="van Vuuren H.J."/>
            <person name="Jones S.J."/>
            <person name="Pretorius I.S."/>
            <person name="Schmidt S.A."/>
            <person name="Borneman A.R."/>
        </authorList>
    </citation>
    <scope>NUCLEOTIDE SEQUENCE [LARGE SCALE GENOMIC DNA]</scope>
    <source>
        <strain evidence="2">cv. Chardonnay</strain>
        <tissue evidence="1">Leaf</tissue>
    </source>
</reference>
<name>A0A438KKC8_VITVI</name>
<organism evidence="1 2">
    <name type="scientific">Vitis vinifera</name>
    <name type="common">Grape</name>
    <dbReference type="NCBI Taxonomy" id="29760"/>
    <lineage>
        <taxon>Eukaryota</taxon>
        <taxon>Viridiplantae</taxon>
        <taxon>Streptophyta</taxon>
        <taxon>Embryophyta</taxon>
        <taxon>Tracheophyta</taxon>
        <taxon>Spermatophyta</taxon>
        <taxon>Magnoliopsida</taxon>
        <taxon>eudicotyledons</taxon>
        <taxon>Gunneridae</taxon>
        <taxon>Pentapetalae</taxon>
        <taxon>rosids</taxon>
        <taxon>Vitales</taxon>
        <taxon>Vitaceae</taxon>
        <taxon>Viteae</taxon>
        <taxon>Vitis</taxon>
    </lineage>
</organism>
<comment type="caution">
    <text evidence="1">The sequence shown here is derived from an EMBL/GenBank/DDBJ whole genome shotgun (WGS) entry which is preliminary data.</text>
</comment>
<proteinExistence type="predicted"/>